<evidence type="ECO:0000313" key="4">
    <source>
        <dbReference type="Proteomes" id="UP000192796"/>
    </source>
</evidence>
<reference evidence="3 4" key="1">
    <citation type="submission" date="2016-03" db="EMBL/GenBank/DDBJ databases">
        <title>Niastella vici sp. nov., isolated from farmland soil.</title>
        <authorList>
            <person name="Chen L."/>
            <person name="Wang D."/>
            <person name="Yang S."/>
            <person name="Wang G."/>
        </authorList>
    </citation>
    <scope>NUCLEOTIDE SEQUENCE [LARGE SCALE GENOMIC DNA]</scope>
    <source>
        <strain evidence="3 4">DJ57</strain>
    </source>
</reference>
<feature type="signal peptide" evidence="1">
    <location>
        <begin position="1"/>
        <end position="26"/>
    </location>
</feature>
<accession>A0A1V9FMV5</accession>
<feature type="domain" description="SCP" evidence="2">
    <location>
        <begin position="40"/>
        <end position="156"/>
    </location>
</feature>
<proteinExistence type="predicted"/>
<name>A0A1V9FMV5_9BACT</name>
<organism evidence="3 4">
    <name type="scientific">Niastella vici</name>
    <dbReference type="NCBI Taxonomy" id="1703345"/>
    <lineage>
        <taxon>Bacteria</taxon>
        <taxon>Pseudomonadati</taxon>
        <taxon>Bacteroidota</taxon>
        <taxon>Chitinophagia</taxon>
        <taxon>Chitinophagales</taxon>
        <taxon>Chitinophagaceae</taxon>
        <taxon>Niastella</taxon>
    </lineage>
</organism>
<keyword evidence="4" id="KW-1185">Reference proteome</keyword>
<dbReference type="Gene3D" id="3.40.33.10">
    <property type="entry name" value="CAP"/>
    <property type="match status" value="1"/>
</dbReference>
<dbReference type="STRING" id="1703345.A3860_36475"/>
<dbReference type="InterPro" id="IPR014044">
    <property type="entry name" value="CAP_dom"/>
</dbReference>
<evidence type="ECO:0000256" key="1">
    <source>
        <dbReference type="SAM" id="SignalP"/>
    </source>
</evidence>
<evidence type="ECO:0000313" key="3">
    <source>
        <dbReference type="EMBL" id="OQP59668.1"/>
    </source>
</evidence>
<feature type="chain" id="PRO_5013184306" description="SCP domain-containing protein" evidence="1">
    <location>
        <begin position="27"/>
        <end position="190"/>
    </location>
</feature>
<dbReference type="OrthoDB" id="2064683at2"/>
<comment type="caution">
    <text evidence="3">The sequence shown here is derived from an EMBL/GenBank/DDBJ whole genome shotgun (WGS) entry which is preliminary data.</text>
</comment>
<sequence>MKTTWLYCLLLLSATFLMGSKPLKNADAIQLTPEELKLYNLITTYRAQNGLPAIPLSVSLTAVAQIHAKDLETNRPDQEGCSMHSWSANGKWTSCCYTPDHAQKLCMWNKPKELTSYTGNGFEIAATYSELIDASKALALWKESKFHNEALLNKGAYARTWNAMGIGIYKNYAVIWFGHEVDAKGAPGKP</sequence>
<keyword evidence="1" id="KW-0732">Signal</keyword>
<protein>
    <recommendedName>
        <fullName evidence="2">SCP domain-containing protein</fullName>
    </recommendedName>
</protein>
<dbReference type="Proteomes" id="UP000192796">
    <property type="component" value="Unassembled WGS sequence"/>
</dbReference>
<dbReference type="InterPro" id="IPR035940">
    <property type="entry name" value="CAP_sf"/>
</dbReference>
<dbReference type="EMBL" id="LVYD01000074">
    <property type="protein sequence ID" value="OQP59668.1"/>
    <property type="molecule type" value="Genomic_DNA"/>
</dbReference>
<evidence type="ECO:0000259" key="2">
    <source>
        <dbReference type="Pfam" id="PF00188"/>
    </source>
</evidence>
<gene>
    <name evidence="3" type="ORF">A3860_36475</name>
</gene>
<dbReference type="Pfam" id="PF00188">
    <property type="entry name" value="CAP"/>
    <property type="match status" value="1"/>
</dbReference>
<dbReference type="AlphaFoldDB" id="A0A1V9FMV5"/>
<dbReference type="CDD" id="cd05379">
    <property type="entry name" value="CAP_bacterial"/>
    <property type="match status" value="1"/>
</dbReference>